<comment type="caution">
    <text evidence="2">The sequence shown here is derived from an EMBL/GenBank/DDBJ whole genome shotgun (WGS) entry which is preliminary data.</text>
</comment>
<proteinExistence type="predicted"/>
<evidence type="ECO:0000256" key="1">
    <source>
        <dbReference type="SAM" id="MobiDB-lite"/>
    </source>
</evidence>
<reference evidence="2" key="1">
    <citation type="journal article" date="2020" name="J Insects Food Feed">
        <title>The yellow mealworm (Tenebrio molitor) genome: a resource for the emerging insects as food and feed industry.</title>
        <authorList>
            <person name="Eriksson T."/>
            <person name="Andere A."/>
            <person name="Kelstrup H."/>
            <person name="Emery V."/>
            <person name="Picard C."/>
        </authorList>
    </citation>
    <scope>NUCLEOTIDE SEQUENCE</scope>
    <source>
        <strain evidence="2">Stoneville</strain>
        <tissue evidence="2">Whole head</tissue>
    </source>
</reference>
<evidence type="ECO:0000313" key="2">
    <source>
        <dbReference type="EMBL" id="KAH0812573.1"/>
    </source>
</evidence>
<dbReference type="EMBL" id="JABDTM020025938">
    <property type="protein sequence ID" value="KAH0812573.1"/>
    <property type="molecule type" value="Genomic_DNA"/>
</dbReference>
<organism evidence="2 3">
    <name type="scientific">Tenebrio molitor</name>
    <name type="common">Yellow mealworm beetle</name>
    <dbReference type="NCBI Taxonomy" id="7067"/>
    <lineage>
        <taxon>Eukaryota</taxon>
        <taxon>Metazoa</taxon>
        <taxon>Ecdysozoa</taxon>
        <taxon>Arthropoda</taxon>
        <taxon>Hexapoda</taxon>
        <taxon>Insecta</taxon>
        <taxon>Pterygota</taxon>
        <taxon>Neoptera</taxon>
        <taxon>Endopterygota</taxon>
        <taxon>Coleoptera</taxon>
        <taxon>Polyphaga</taxon>
        <taxon>Cucujiformia</taxon>
        <taxon>Tenebrionidae</taxon>
        <taxon>Tenebrio</taxon>
    </lineage>
</organism>
<dbReference type="AlphaFoldDB" id="A0A8J6LAY8"/>
<feature type="region of interest" description="Disordered" evidence="1">
    <location>
        <begin position="183"/>
        <end position="217"/>
    </location>
</feature>
<name>A0A8J6LAY8_TENMO</name>
<reference evidence="2" key="2">
    <citation type="submission" date="2021-08" db="EMBL/GenBank/DDBJ databases">
        <authorList>
            <person name="Eriksson T."/>
        </authorList>
    </citation>
    <scope>NUCLEOTIDE SEQUENCE</scope>
    <source>
        <strain evidence="2">Stoneville</strain>
        <tissue evidence="2">Whole head</tissue>
    </source>
</reference>
<gene>
    <name evidence="2" type="ORF">GEV33_010219</name>
</gene>
<sequence>MEEQVYLRPSHPRTPLMISRRVAAVRKGSPPLALHLFVMDVLQSARRYIPVRSPLLPSQTVDAVASAPLLVSPYRSTAEELSNPGARPHPAHPLVTATRKLRRISPKRLCGDRAELLEQIKVTRRGRAGAARFFHIGRTTFPTSKRTTITVSTARLLRHCTTDRAEMRFKVSGSGDFGVAAKKASKVGPGHSFRGPVRHANGGPEESDNLAISESSS</sequence>
<accession>A0A8J6LAY8</accession>
<evidence type="ECO:0000313" key="3">
    <source>
        <dbReference type="Proteomes" id="UP000719412"/>
    </source>
</evidence>
<keyword evidence="3" id="KW-1185">Reference proteome</keyword>
<dbReference type="Proteomes" id="UP000719412">
    <property type="component" value="Unassembled WGS sequence"/>
</dbReference>
<protein>
    <submittedName>
        <fullName evidence="2">Uncharacterized protein</fullName>
    </submittedName>
</protein>